<feature type="region of interest" description="Disordered" evidence="1">
    <location>
        <begin position="482"/>
        <end position="550"/>
    </location>
</feature>
<feature type="compositionally biased region" description="Basic residues" evidence="1">
    <location>
        <begin position="274"/>
        <end position="285"/>
    </location>
</feature>
<dbReference type="AlphaFoldDB" id="A0A1W5D0Q0"/>
<keyword evidence="3" id="KW-1185">Reference proteome</keyword>
<feature type="compositionally biased region" description="Acidic residues" evidence="1">
    <location>
        <begin position="519"/>
        <end position="530"/>
    </location>
</feature>
<name>A0A1W5D0Q0_9LECA</name>
<feature type="compositionally biased region" description="Basic and acidic residues" evidence="1">
    <location>
        <begin position="614"/>
        <end position="646"/>
    </location>
</feature>
<reference evidence="3" key="1">
    <citation type="submission" date="2017-03" db="EMBL/GenBank/DDBJ databases">
        <authorList>
            <person name="Sharma R."/>
            <person name="Thines M."/>
        </authorList>
    </citation>
    <scope>NUCLEOTIDE SEQUENCE [LARGE SCALE GENOMIC DNA]</scope>
</reference>
<feature type="region of interest" description="Disordered" evidence="1">
    <location>
        <begin position="1"/>
        <end position="39"/>
    </location>
</feature>
<proteinExistence type="predicted"/>
<feature type="compositionally biased region" description="Basic and acidic residues" evidence="1">
    <location>
        <begin position="665"/>
        <end position="688"/>
    </location>
</feature>
<protein>
    <submittedName>
        <fullName evidence="2">Tpa: vacuolar protein sorting protein (Afu_orthologue afua_6g10410)</fullName>
    </submittedName>
</protein>
<evidence type="ECO:0000256" key="1">
    <source>
        <dbReference type="SAM" id="MobiDB-lite"/>
    </source>
</evidence>
<sequence>MAVRKVIQDSDDDENDLDHSPPSASKVPPRNSGSTVVDLGSPLAAHTSIGKEPSTGSTGKETYNLVHTQLLTRDIEVLIREIFIAQNSLLDSTPSGNTSDAIVTQPISTTRLSTMSKLKRRQTTGGTSESSKKRVVKIYGAKASKDDFDFHSSSDEGGDIVRRKRQKHENMSEGPVFGKVMHEKGLQLLDSSASNESLDKGLDPGRKSITITDVNSNAIFTAASRMERSRALSPSETCNAHDVTPTKHGNDHRSWDSVTENTISSNETPLGHSATKKKRSRRRATTHYSSSVAQQDVSVVHSEVMSGASPRLNVFEAAILNMRGSSRTSPDVISLAQDEPHIQSNSMSTSTEMLRPLENYALALQPNSDYSCPSTIPFTASNEPSEAQAAAANEGSYLKSLSWSSSARMTSPTIAGNSTQEIENASENYVSASIEGQINPSESPMNMRLAEEDVIINSASRPSLPGKGRSQPLATDLRTTQELDHEVRDEHSKPSVANEGGVNPQAPKGALKRKAQDDIPTDDLGSDDIEVGFPKEQYQPRPSRSRATHADNEFLLALDFSKRPEAVAKAKIKRRRTTGGHIPTHADVTVDNVAELGDDELKAPGKTRHKRIRATGDQDAPHGDIRPIDFPQHDADGTEKHKESRETLASAGVPEQEAMLGPTDGSKENEVNEANKVDKPSAKAEEPKKKRGRARKKTTDDPLTLPENPPDRSPTAPEAPAEKASNPPPAAKKTSQRQKPADPTASITSISEERVVSDDEAPDLAAANVSHNTPQQPKSPPRPLKPAAPVQTPEKRGAKGPDKHSPLNSGKVPYRVGLSRRARIEPLLRVVGR</sequence>
<dbReference type="EMBL" id="FWEW01001088">
    <property type="protein sequence ID" value="SLM36459.1"/>
    <property type="molecule type" value="Genomic_DNA"/>
</dbReference>
<feature type="compositionally biased region" description="Basic and acidic residues" evidence="1">
    <location>
        <begin position="244"/>
        <end position="255"/>
    </location>
</feature>
<feature type="region of interest" description="Disordered" evidence="1">
    <location>
        <begin position="149"/>
        <end position="170"/>
    </location>
</feature>
<feature type="compositionally biased region" description="Polar residues" evidence="1">
    <location>
        <begin position="256"/>
        <end position="268"/>
    </location>
</feature>
<evidence type="ECO:0000313" key="3">
    <source>
        <dbReference type="Proteomes" id="UP000192927"/>
    </source>
</evidence>
<feature type="region of interest" description="Disordered" evidence="1">
    <location>
        <begin position="565"/>
        <end position="814"/>
    </location>
</feature>
<evidence type="ECO:0000313" key="2">
    <source>
        <dbReference type="EMBL" id="SLM36459.1"/>
    </source>
</evidence>
<feature type="compositionally biased region" description="Pro residues" evidence="1">
    <location>
        <begin position="777"/>
        <end position="786"/>
    </location>
</feature>
<organism evidence="2 3">
    <name type="scientific">Lasallia pustulata</name>
    <dbReference type="NCBI Taxonomy" id="136370"/>
    <lineage>
        <taxon>Eukaryota</taxon>
        <taxon>Fungi</taxon>
        <taxon>Dikarya</taxon>
        <taxon>Ascomycota</taxon>
        <taxon>Pezizomycotina</taxon>
        <taxon>Lecanoromycetes</taxon>
        <taxon>OSLEUM clade</taxon>
        <taxon>Umbilicariomycetidae</taxon>
        <taxon>Umbilicariales</taxon>
        <taxon>Umbilicariaceae</taxon>
        <taxon>Lasallia</taxon>
    </lineage>
</organism>
<dbReference type="Proteomes" id="UP000192927">
    <property type="component" value="Unassembled WGS sequence"/>
</dbReference>
<feature type="compositionally biased region" description="Basic and acidic residues" evidence="1">
    <location>
        <begin position="793"/>
        <end position="805"/>
    </location>
</feature>
<feature type="compositionally biased region" description="Basic and acidic residues" evidence="1">
    <location>
        <begin position="482"/>
        <end position="493"/>
    </location>
</feature>
<feature type="region of interest" description="Disordered" evidence="1">
    <location>
        <begin position="230"/>
        <end position="290"/>
    </location>
</feature>
<accession>A0A1W5D0Q0</accession>